<evidence type="ECO:0000256" key="1">
    <source>
        <dbReference type="SAM" id="MobiDB-lite"/>
    </source>
</evidence>
<gene>
    <name evidence="2" type="ORF">ECPE_LOCUS12545</name>
</gene>
<name>A0A183B010_9TREM</name>
<dbReference type="EMBL" id="UZAN01053070">
    <property type="protein sequence ID" value="VDP89817.1"/>
    <property type="molecule type" value="Genomic_DNA"/>
</dbReference>
<feature type="region of interest" description="Disordered" evidence="1">
    <location>
        <begin position="1"/>
        <end position="66"/>
    </location>
</feature>
<accession>A0A183B010</accession>
<reference evidence="4" key="1">
    <citation type="submission" date="2016-06" db="UniProtKB">
        <authorList>
            <consortium name="WormBaseParasite"/>
        </authorList>
    </citation>
    <scope>IDENTIFICATION</scope>
</reference>
<protein>
    <submittedName>
        <fullName evidence="4">GYF_2 domain-containing protein</fullName>
    </submittedName>
</protein>
<dbReference type="WBParaSite" id="ECPE_0001258101-mRNA-1">
    <property type="protein sequence ID" value="ECPE_0001258101-mRNA-1"/>
    <property type="gene ID" value="ECPE_0001258101"/>
</dbReference>
<dbReference type="AlphaFoldDB" id="A0A183B010"/>
<dbReference type="Proteomes" id="UP000272942">
    <property type="component" value="Unassembled WGS sequence"/>
</dbReference>
<keyword evidence="3" id="KW-1185">Reference proteome</keyword>
<sequence length="66" mass="7142">MKITASTDRAPEALFGSKSGGTGKGTTDSWSVSKEAWESEEDWVRKDPLEPNAFRLVPGDSDGEEP</sequence>
<organism evidence="4">
    <name type="scientific">Echinostoma caproni</name>
    <dbReference type="NCBI Taxonomy" id="27848"/>
    <lineage>
        <taxon>Eukaryota</taxon>
        <taxon>Metazoa</taxon>
        <taxon>Spiralia</taxon>
        <taxon>Lophotrochozoa</taxon>
        <taxon>Platyhelminthes</taxon>
        <taxon>Trematoda</taxon>
        <taxon>Digenea</taxon>
        <taxon>Plagiorchiida</taxon>
        <taxon>Echinostomata</taxon>
        <taxon>Echinostomatoidea</taxon>
        <taxon>Echinostomatidae</taxon>
        <taxon>Echinostoma</taxon>
    </lineage>
</organism>
<proteinExistence type="predicted"/>
<evidence type="ECO:0000313" key="4">
    <source>
        <dbReference type="WBParaSite" id="ECPE_0001258101-mRNA-1"/>
    </source>
</evidence>
<evidence type="ECO:0000313" key="2">
    <source>
        <dbReference type="EMBL" id="VDP89817.1"/>
    </source>
</evidence>
<reference evidence="2 3" key="2">
    <citation type="submission" date="2018-11" db="EMBL/GenBank/DDBJ databases">
        <authorList>
            <consortium name="Pathogen Informatics"/>
        </authorList>
    </citation>
    <scope>NUCLEOTIDE SEQUENCE [LARGE SCALE GENOMIC DNA]</scope>
    <source>
        <strain evidence="2 3">Egypt</strain>
    </source>
</reference>
<evidence type="ECO:0000313" key="3">
    <source>
        <dbReference type="Proteomes" id="UP000272942"/>
    </source>
</evidence>